<dbReference type="GO" id="GO:0043130">
    <property type="term" value="F:ubiquitin binding"/>
    <property type="evidence" value="ECO:0007669"/>
    <property type="project" value="TreeGrafter"/>
</dbReference>
<dbReference type="InterPro" id="IPR029071">
    <property type="entry name" value="Ubiquitin-like_domsf"/>
</dbReference>
<dbReference type="PANTHER" id="PTHR23333:SF4">
    <property type="entry name" value="UBX DOMAIN-CONTAINING PROTEIN 11"/>
    <property type="match status" value="1"/>
</dbReference>
<dbReference type="EMBL" id="CAMPGE010009230">
    <property type="protein sequence ID" value="CAI2368103.1"/>
    <property type="molecule type" value="Genomic_DNA"/>
</dbReference>
<evidence type="ECO:0000256" key="1">
    <source>
        <dbReference type="SAM" id="Coils"/>
    </source>
</evidence>
<name>A0AAD1UIZ4_EUPCR</name>
<evidence type="ECO:0008006" key="7">
    <source>
        <dbReference type="Google" id="ProtNLM"/>
    </source>
</evidence>
<accession>A0AAD1UIZ4</accession>
<dbReference type="Proteomes" id="UP001295684">
    <property type="component" value="Unassembled WGS sequence"/>
</dbReference>
<evidence type="ECO:0000313" key="5">
    <source>
        <dbReference type="EMBL" id="CAI2368103.1"/>
    </source>
</evidence>
<feature type="compositionally biased region" description="Basic residues" evidence="2">
    <location>
        <begin position="65"/>
        <end position="77"/>
    </location>
</feature>
<dbReference type="PROSITE" id="PS51399">
    <property type="entry name" value="SEP"/>
    <property type="match status" value="1"/>
</dbReference>
<comment type="caution">
    <text evidence="5">The sequence shown here is derived from an EMBL/GenBank/DDBJ whole genome shotgun (WGS) entry which is preliminary data.</text>
</comment>
<keyword evidence="6" id="KW-1185">Reference proteome</keyword>
<protein>
    <recommendedName>
        <fullName evidence="7">UBX domain-containing protein 11</fullName>
    </recommendedName>
</protein>
<keyword evidence="1" id="KW-0175">Coiled coil</keyword>
<dbReference type="PROSITE" id="PS50033">
    <property type="entry name" value="UBX"/>
    <property type="match status" value="1"/>
</dbReference>
<organism evidence="5 6">
    <name type="scientific">Euplotes crassus</name>
    <dbReference type="NCBI Taxonomy" id="5936"/>
    <lineage>
        <taxon>Eukaryota</taxon>
        <taxon>Sar</taxon>
        <taxon>Alveolata</taxon>
        <taxon>Ciliophora</taxon>
        <taxon>Intramacronucleata</taxon>
        <taxon>Spirotrichea</taxon>
        <taxon>Hypotrichia</taxon>
        <taxon>Euplotida</taxon>
        <taxon>Euplotidae</taxon>
        <taxon>Moneuplotes</taxon>
    </lineage>
</organism>
<dbReference type="PANTHER" id="PTHR23333">
    <property type="entry name" value="UBX DOMAIN CONTAINING PROTEIN"/>
    <property type="match status" value="1"/>
</dbReference>
<sequence length="468" mass="54110">MDFSKGSWKPGKAFNVGDLSSLLDDKSANRIAADVKHAMPPRPKKSQEGSGILNPYVKASDYGKKGHAGYKAPKKAQSRGSSQDRDLMSTMMSRLTALEKVNRSLKKEIQEKSIRIENLEKENERLEFSSNKDYYKKHIELEGERNRYKKQCEEMTVFLEDYGLKWVGNDSKNVEGKFDSDAIHKELAHQAPNYRNSLPSEIDTEILSRRIEELNFIAEKNKLVETDGAFKFKKHDEFPIWFFKNGLVLRGFPFYPYYSKEAQSVLSDILDGYFPYDLKKLYPEGVPLKPIDRVGEVYNPNEEKKEKQYKQVQDFDSEPVTSISKKEFLDRFPKNVIKNGKIIPIRDELEKKFKETKKLDLSKLNTNEPIEIDTHVIESETDGVEYDKSEIVSLRIRTETGKRNLLLKLLVTDTMNIIYEYIQPYLEDGTSKVEIRSNFPRKTYEKEGAENLKQLGLFPSAALVIHKV</sequence>
<feature type="region of interest" description="Disordered" evidence="2">
    <location>
        <begin position="34"/>
        <end position="85"/>
    </location>
</feature>
<dbReference type="InterPro" id="IPR001012">
    <property type="entry name" value="UBX_dom"/>
</dbReference>
<reference evidence="5" key="1">
    <citation type="submission" date="2023-07" db="EMBL/GenBank/DDBJ databases">
        <authorList>
            <consortium name="AG Swart"/>
            <person name="Singh M."/>
            <person name="Singh A."/>
            <person name="Seah K."/>
            <person name="Emmerich C."/>
        </authorList>
    </citation>
    <scope>NUCLEOTIDE SEQUENCE</scope>
    <source>
        <strain evidence="5">DP1</strain>
    </source>
</reference>
<feature type="domain" description="SEP" evidence="4">
    <location>
        <begin position="235"/>
        <end position="299"/>
    </location>
</feature>
<dbReference type="AlphaFoldDB" id="A0AAD1UIZ4"/>
<feature type="coiled-coil region" evidence="1">
    <location>
        <begin position="95"/>
        <end position="129"/>
    </location>
</feature>
<dbReference type="InterPro" id="IPR012989">
    <property type="entry name" value="SEP_domain"/>
</dbReference>
<dbReference type="Pfam" id="PF08059">
    <property type="entry name" value="SEP"/>
    <property type="match status" value="1"/>
</dbReference>
<dbReference type="GO" id="GO:0043161">
    <property type="term" value="P:proteasome-mediated ubiquitin-dependent protein catabolic process"/>
    <property type="evidence" value="ECO:0007669"/>
    <property type="project" value="TreeGrafter"/>
</dbReference>
<dbReference type="SMART" id="SM00166">
    <property type="entry name" value="UBX"/>
    <property type="match status" value="1"/>
</dbReference>
<dbReference type="Pfam" id="PF00789">
    <property type="entry name" value="UBX"/>
    <property type="match status" value="1"/>
</dbReference>
<dbReference type="SUPFAM" id="SSF54236">
    <property type="entry name" value="Ubiquitin-like"/>
    <property type="match status" value="1"/>
</dbReference>
<evidence type="ECO:0000259" key="3">
    <source>
        <dbReference type="PROSITE" id="PS50033"/>
    </source>
</evidence>
<feature type="domain" description="UBX" evidence="3">
    <location>
        <begin position="387"/>
        <end position="465"/>
    </location>
</feature>
<proteinExistence type="predicted"/>
<dbReference type="Gene3D" id="3.10.20.90">
    <property type="entry name" value="Phosphatidylinositol 3-kinase Catalytic Subunit, Chain A, domain 1"/>
    <property type="match status" value="1"/>
</dbReference>
<dbReference type="InterPro" id="IPR036241">
    <property type="entry name" value="NSFL1C_SEP_dom_sf"/>
</dbReference>
<gene>
    <name evidence="5" type="ORF">ECRASSUSDP1_LOCUS9392</name>
</gene>
<dbReference type="SUPFAM" id="SSF102848">
    <property type="entry name" value="NSFL1 (p97 ATPase) cofactor p47, SEP domain"/>
    <property type="match status" value="1"/>
</dbReference>
<evidence type="ECO:0000259" key="4">
    <source>
        <dbReference type="PROSITE" id="PS51399"/>
    </source>
</evidence>
<evidence type="ECO:0000256" key="2">
    <source>
        <dbReference type="SAM" id="MobiDB-lite"/>
    </source>
</evidence>
<evidence type="ECO:0000313" key="6">
    <source>
        <dbReference type="Proteomes" id="UP001295684"/>
    </source>
</evidence>